<protein>
    <submittedName>
        <fullName evidence="1">Uncharacterized protein</fullName>
    </submittedName>
</protein>
<evidence type="ECO:0000313" key="2">
    <source>
        <dbReference type="Proteomes" id="UP000199087"/>
    </source>
</evidence>
<accession>A0A0U1P238</accession>
<sequence>MEPDIGETRNVTKYSFIKCDCIVFFFKINSESLWIRGKFITIDNLRTVRKDVEYGI</sequence>
<dbReference type="EMBL" id="CVRB01000004">
    <property type="protein sequence ID" value="CRK84326.1"/>
    <property type="molecule type" value="Genomic_DNA"/>
</dbReference>
<dbReference type="AlphaFoldDB" id="A0A0U1P238"/>
<name>A0A0U1P238_9BACI</name>
<keyword evidence="2" id="KW-1185">Reference proteome</keyword>
<dbReference type="Proteomes" id="UP000199087">
    <property type="component" value="Unassembled WGS sequence"/>
</dbReference>
<organism evidence="1 2">
    <name type="scientific">Neobacillus massiliamazoniensis</name>
    <dbReference type="NCBI Taxonomy" id="1499688"/>
    <lineage>
        <taxon>Bacteria</taxon>
        <taxon>Bacillati</taxon>
        <taxon>Bacillota</taxon>
        <taxon>Bacilli</taxon>
        <taxon>Bacillales</taxon>
        <taxon>Bacillaceae</taxon>
        <taxon>Neobacillus</taxon>
    </lineage>
</organism>
<dbReference type="STRING" id="1499688.BN000_04333"/>
<gene>
    <name evidence="1" type="ORF">BN000_04333</name>
</gene>
<proteinExistence type="predicted"/>
<evidence type="ECO:0000313" key="1">
    <source>
        <dbReference type="EMBL" id="CRK84326.1"/>
    </source>
</evidence>
<reference evidence="2" key="1">
    <citation type="submission" date="2015-05" db="EMBL/GenBank/DDBJ databases">
        <authorList>
            <person name="Urmite Genomes"/>
        </authorList>
    </citation>
    <scope>NUCLEOTIDE SEQUENCE [LARGE SCALE GENOMIC DNA]</scope>
    <source>
        <strain evidence="2">LF1</strain>
    </source>
</reference>